<reference evidence="1" key="1">
    <citation type="submission" date="2022-11" db="EMBL/GenBank/DDBJ databases">
        <title>Genome Sequence of Boeremia exigua.</title>
        <authorList>
            <person name="Buettner E."/>
        </authorList>
    </citation>
    <scope>NUCLEOTIDE SEQUENCE</scope>
    <source>
        <strain evidence="1">CU02</strain>
    </source>
</reference>
<organism evidence="1 2">
    <name type="scientific">Boeremia exigua</name>
    <dbReference type="NCBI Taxonomy" id="749465"/>
    <lineage>
        <taxon>Eukaryota</taxon>
        <taxon>Fungi</taxon>
        <taxon>Dikarya</taxon>
        <taxon>Ascomycota</taxon>
        <taxon>Pezizomycotina</taxon>
        <taxon>Dothideomycetes</taxon>
        <taxon>Pleosporomycetidae</taxon>
        <taxon>Pleosporales</taxon>
        <taxon>Pleosporineae</taxon>
        <taxon>Didymellaceae</taxon>
        <taxon>Boeremia</taxon>
    </lineage>
</organism>
<comment type="caution">
    <text evidence="1">The sequence shown here is derived from an EMBL/GenBank/DDBJ whole genome shotgun (WGS) entry which is preliminary data.</text>
</comment>
<proteinExistence type="predicted"/>
<accession>A0ACC2I5G2</accession>
<gene>
    <name evidence="1" type="ORF">OPT61_g6746</name>
</gene>
<dbReference type="EMBL" id="JAPHNI010000502">
    <property type="protein sequence ID" value="KAJ8110409.1"/>
    <property type="molecule type" value="Genomic_DNA"/>
</dbReference>
<name>A0ACC2I5G2_9PLEO</name>
<evidence type="ECO:0000313" key="1">
    <source>
        <dbReference type="EMBL" id="KAJ8110409.1"/>
    </source>
</evidence>
<protein>
    <submittedName>
        <fullName evidence="1">Uncharacterized protein</fullName>
    </submittedName>
</protein>
<keyword evidence="2" id="KW-1185">Reference proteome</keyword>
<dbReference type="Proteomes" id="UP001153331">
    <property type="component" value="Unassembled WGS sequence"/>
</dbReference>
<evidence type="ECO:0000313" key="2">
    <source>
        <dbReference type="Proteomes" id="UP001153331"/>
    </source>
</evidence>
<sequence>MQSDRETNLDPAAKIKKRKREQGDAPNRDAGRSPGVEYAGQGGGEVSFHWRVDCMEAHHLSALPPDMLGPGNEEGDWDDDCAKAILDGSERACVGCFAGRAHVALTSAVARAGKFEDLLQTQAKDRDDNTLHQGPAAGAQTTMRSQEASLISKTAGRFASHSAGPELIVLVMVVTITELTLGADCPRRP</sequence>